<protein>
    <submittedName>
        <fullName evidence="1">Uncharacterized protein</fullName>
    </submittedName>
</protein>
<organism evidence="1">
    <name type="scientific">Bacteriophage sp</name>
    <dbReference type="NCBI Taxonomy" id="38018"/>
    <lineage>
        <taxon>Viruses</taxon>
    </lineage>
</organism>
<name>A0A8D9UHN5_9VIRU</name>
<reference evidence="1" key="1">
    <citation type="journal article" date="2021" name="Proc. Natl. Acad. Sci. U.S.A.">
        <title>A Catalog of Tens of Thousands of Viruses from Human Metagenomes Reveals Hidden Associations with Chronic Diseases.</title>
        <authorList>
            <person name="Tisza M.J."/>
            <person name="Buck C.B."/>
        </authorList>
    </citation>
    <scope>NUCLEOTIDE SEQUENCE</scope>
    <source>
        <strain evidence="1">CtOZu12</strain>
    </source>
</reference>
<sequence>MVNFMAGPARRKSLKTLIKEVTVGLANTFRNNINENNKNIAETVDNLPDIAISKEQPVD</sequence>
<evidence type="ECO:0000313" key="1">
    <source>
        <dbReference type="EMBL" id="DAD55706.1"/>
    </source>
</evidence>
<dbReference type="EMBL" id="BK029940">
    <property type="protein sequence ID" value="DAD55706.1"/>
    <property type="molecule type" value="Genomic_DNA"/>
</dbReference>
<proteinExistence type="predicted"/>
<accession>A0A8D9UHN5</accession>